<dbReference type="Gene3D" id="3.40.50.720">
    <property type="entry name" value="NAD(P)-binding Rossmann-like Domain"/>
    <property type="match status" value="1"/>
</dbReference>
<evidence type="ECO:0000259" key="8">
    <source>
        <dbReference type="Pfam" id="PF08245"/>
    </source>
</evidence>
<evidence type="ECO:0000259" key="7">
    <source>
        <dbReference type="Pfam" id="PF02875"/>
    </source>
</evidence>
<keyword evidence="3" id="KW-0963">Cytoplasm</keyword>
<comment type="pathway">
    <text evidence="2">Cell wall biogenesis; peptidoglycan biosynthesis.</text>
</comment>
<keyword evidence="4" id="KW-0436">Ligase</keyword>
<dbReference type="UniPathway" id="UPA00219"/>
<evidence type="ECO:0000313" key="9">
    <source>
        <dbReference type="EMBL" id="CAB4684614.1"/>
    </source>
</evidence>
<keyword evidence="5" id="KW-0547">Nucleotide-binding</keyword>
<feature type="domain" description="Mur ligase C-terminal" evidence="7">
    <location>
        <begin position="312"/>
        <end position="433"/>
    </location>
</feature>
<gene>
    <name evidence="9" type="ORF">UFOPK2576_00067</name>
</gene>
<keyword evidence="6" id="KW-0067">ATP-binding</keyword>
<dbReference type="SUPFAM" id="SSF53244">
    <property type="entry name" value="MurD-like peptide ligases, peptide-binding domain"/>
    <property type="match status" value="1"/>
</dbReference>
<dbReference type="GO" id="GO:0008360">
    <property type="term" value="P:regulation of cell shape"/>
    <property type="evidence" value="ECO:0007669"/>
    <property type="project" value="InterPro"/>
</dbReference>
<evidence type="ECO:0000256" key="6">
    <source>
        <dbReference type="ARBA" id="ARBA00022840"/>
    </source>
</evidence>
<sequence>MPNGLSPKMSFVTELSGKNCLVIGAGVTGRAVHEALLKFGALSKIFDEKVTGKSDVLSELPNDIDLAIVSPGWKMDHPAILNLKKAGTEIIGEIDFAWQVKQVLAPNQKWIALTGTNGKTTTIKMVESIFKAAKVNGVACGNVGQTVIASVCADKPFEYLAIELSSFQIQWSELPKYQSVAILNIAEDHIDWHGSFEDYAAAKLKLLKQADKAFINKSDPELVKRVGKETVIWFSLDTPNPNELGLVENLLIDRTFSPTPSQANEIAELVDITPTAPHNVLNALAASALVLSIGIKYEAIKLGLRNFSPDHHRMELVLSKNEINWIDDSKATNPHAAAASLLSYFQVIWIAGGLAKGASMDELVSRCVKRIKSVILIGQDRELIADAFAKFSPEIEIIRVDQVTDSKQLMNDVVKHAIKLAKPGDTVLLAPACASMDQFDSYVERGQLFAQAVKAQA</sequence>
<dbReference type="GO" id="GO:0005737">
    <property type="term" value="C:cytoplasm"/>
    <property type="evidence" value="ECO:0007669"/>
    <property type="project" value="UniProtKB-SubCell"/>
</dbReference>
<reference evidence="9" key="1">
    <citation type="submission" date="2020-05" db="EMBL/GenBank/DDBJ databases">
        <authorList>
            <person name="Chiriac C."/>
            <person name="Salcher M."/>
            <person name="Ghai R."/>
            <person name="Kavagutti S V."/>
        </authorList>
    </citation>
    <scope>NUCLEOTIDE SEQUENCE</scope>
</reference>
<dbReference type="Pfam" id="PF02875">
    <property type="entry name" value="Mur_ligase_C"/>
    <property type="match status" value="1"/>
</dbReference>
<protein>
    <submittedName>
        <fullName evidence="9">Unannotated protein</fullName>
    </submittedName>
</protein>
<evidence type="ECO:0000256" key="2">
    <source>
        <dbReference type="ARBA" id="ARBA00004752"/>
    </source>
</evidence>
<dbReference type="PANTHER" id="PTHR43692">
    <property type="entry name" value="UDP-N-ACETYLMURAMOYLALANINE--D-GLUTAMATE LIGASE"/>
    <property type="match status" value="1"/>
</dbReference>
<comment type="subcellular location">
    <subcellularLocation>
        <location evidence="1">Cytoplasm</location>
    </subcellularLocation>
</comment>
<dbReference type="PANTHER" id="PTHR43692:SF1">
    <property type="entry name" value="UDP-N-ACETYLMURAMOYLALANINE--D-GLUTAMATE LIGASE"/>
    <property type="match status" value="1"/>
</dbReference>
<accession>A0A6J6NIL2</accession>
<dbReference type="GO" id="GO:0005524">
    <property type="term" value="F:ATP binding"/>
    <property type="evidence" value="ECO:0007669"/>
    <property type="project" value="UniProtKB-KW"/>
</dbReference>
<dbReference type="AlphaFoldDB" id="A0A6J6NIL2"/>
<evidence type="ECO:0000256" key="4">
    <source>
        <dbReference type="ARBA" id="ARBA00022598"/>
    </source>
</evidence>
<dbReference type="SUPFAM" id="SSF53623">
    <property type="entry name" value="MurD-like peptide ligases, catalytic domain"/>
    <property type="match status" value="1"/>
</dbReference>
<dbReference type="InterPro" id="IPR005762">
    <property type="entry name" value="MurD"/>
</dbReference>
<dbReference type="GO" id="GO:0008764">
    <property type="term" value="F:UDP-N-acetylmuramoylalanine-D-glutamate ligase activity"/>
    <property type="evidence" value="ECO:0007669"/>
    <property type="project" value="UniProtKB-EC"/>
</dbReference>
<dbReference type="Pfam" id="PF08245">
    <property type="entry name" value="Mur_ligase_M"/>
    <property type="match status" value="1"/>
</dbReference>
<feature type="domain" description="Mur ligase central" evidence="8">
    <location>
        <begin position="114"/>
        <end position="289"/>
    </location>
</feature>
<organism evidence="9">
    <name type="scientific">freshwater metagenome</name>
    <dbReference type="NCBI Taxonomy" id="449393"/>
    <lineage>
        <taxon>unclassified sequences</taxon>
        <taxon>metagenomes</taxon>
        <taxon>ecological metagenomes</taxon>
    </lineage>
</organism>
<dbReference type="NCBIfam" id="TIGR01087">
    <property type="entry name" value="murD"/>
    <property type="match status" value="1"/>
</dbReference>
<dbReference type="InterPro" id="IPR036615">
    <property type="entry name" value="Mur_ligase_C_dom_sf"/>
</dbReference>
<dbReference type="InterPro" id="IPR013221">
    <property type="entry name" value="Mur_ligase_cen"/>
</dbReference>
<dbReference type="InterPro" id="IPR036565">
    <property type="entry name" value="Mur-like_cat_sf"/>
</dbReference>
<dbReference type="HAMAP" id="MF_00639">
    <property type="entry name" value="MurD"/>
    <property type="match status" value="1"/>
</dbReference>
<dbReference type="SUPFAM" id="SSF51984">
    <property type="entry name" value="MurCD N-terminal domain"/>
    <property type="match status" value="1"/>
</dbReference>
<name>A0A6J6NIL2_9ZZZZ</name>
<dbReference type="InterPro" id="IPR004101">
    <property type="entry name" value="Mur_ligase_C"/>
</dbReference>
<evidence type="ECO:0000256" key="5">
    <source>
        <dbReference type="ARBA" id="ARBA00022741"/>
    </source>
</evidence>
<proteinExistence type="inferred from homology"/>
<dbReference type="GO" id="GO:0051301">
    <property type="term" value="P:cell division"/>
    <property type="evidence" value="ECO:0007669"/>
    <property type="project" value="InterPro"/>
</dbReference>
<dbReference type="Gene3D" id="3.90.190.20">
    <property type="entry name" value="Mur ligase, C-terminal domain"/>
    <property type="match status" value="1"/>
</dbReference>
<dbReference type="Gene3D" id="3.40.1190.10">
    <property type="entry name" value="Mur-like, catalytic domain"/>
    <property type="match status" value="1"/>
</dbReference>
<evidence type="ECO:0000256" key="3">
    <source>
        <dbReference type="ARBA" id="ARBA00022490"/>
    </source>
</evidence>
<dbReference type="GO" id="GO:0009252">
    <property type="term" value="P:peptidoglycan biosynthetic process"/>
    <property type="evidence" value="ECO:0007669"/>
    <property type="project" value="UniProtKB-UniPathway"/>
</dbReference>
<dbReference type="EMBL" id="CAEZXQ010000003">
    <property type="protein sequence ID" value="CAB4684614.1"/>
    <property type="molecule type" value="Genomic_DNA"/>
</dbReference>
<evidence type="ECO:0000256" key="1">
    <source>
        <dbReference type="ARBA" id="ARBA00004496"/>
    </source>
</evidence>